<dbReference type="Proteomes" id="UP000308652">
    <property type="component" value="Unassembled WGS sequence"/>
</dbReference>
<sequence>MLLPDHFSRLSCKSCRPCLYYLPGSRTTQPVLHVKSYPLRFQFQTPFQRLQFPLKHGLILCIVLLTIIWVYHYQFNLDLGVQTHNSFLKHRPRRQVSFNHILLRTTPFSVDRHP</sequence>
<proteinExistence type="predicted"/>
<accession>A0A5C3M2C9</accession>
<evidence type="ECO:0000313" key="2">
    <source>
        <dbReference type="EMBL" id="TFK39524.1"/>
    </source>
</evidence>
<dbReference type="EMBL" id="ML213599">
    <property type="protein sequence ID" value="TFK39524.1"/>
    <property type="molecule type" value="Genomic_DNA"/>
</dbReference>
<protein>
    <submittedName>
        <fullName evidence="2">Uncharacterized protein</fullName>
    </submittedName>
</protein>
<keyword evidence="1" id="KW-1133">Transmembrane helix</keyword>
<gene>
    <name evidence="2" type="ORF">BDQ12DRAFT_681925</name>
</gene>
<feature type="transmembrane region" description="Helical" evidence="1">
    <location>
        <begin position="57"/>
        <end position="75"/>
    </location>
</feature>
<evidence type="ECO:0000313" key="3">
    <source>
        <dbReference type="Proteomes" id="UP000308652"/>
    </source>
</evidence>
<name>A0A5C3M2C9_9AGAR</name>
<reference evidence="2 3" key="1">
    <citation type="journal article" date="2019" name="Nat. Ecol. Evol.">
        <title>Megaphylogeny resolves global patterns of mushroom evolution.</title>
        <authorList>
            <person name="Varga T."/>
            <person name="Krizsan K."/>
            <person name="Foldi C."/>
            <person name="Dima B."/>
            <person name="Sanchez-Garcia M."/>
            <person name="Sanchez-Ramirez S."/>
            <person name="Szollosi G.J."/>
            <person name="Szarkandi J.G."/>
            <person name="Papp V."/>
            <person name="Albert L."/>
            <person name="Andreopoulos W."/>
            <person name="Angelini C."/>
            <person name="Antonin V."/>
            <person name="Barry K.W."/>
            <person name="Bougher N.L."/>
            <person name="Buchanan P."/>
            <person name="Buyck B."/>
            <person name="Bense V."/>
            <person name="Catcheside P."/>
            <person name="Chovatia M."/>
            <person name="Cooper J."/>
            <person name="Damon W."/>
            <person name="Desjardin D."/>
            <person name="Finy P."/>
            <person name="Geml J."/>
            <person name="Haridas S."/>
            <person name="Hughes K."/>
            <person name="Justo A."/>
            <person name="Karasinski D."/>
            <person name="Kautmanova I."/>
            <person name="Kiss B."/>
            <person name="Kocsube S."/>
            <person name="Kotiranta H."/>
            <person name="LaButti K.M."/>
            <person name="Lechner B.E."/>
            <person name="Liimatainen K."/>
            <person name="Lipzen A."/>
            <person name="Lukacs Z."/>
            <person name="Mihaltcheva S."/>
            <person name="Morgado L.N."/>
            <person name="Niskanen T."/>
            <person name="Noordeloos M.E."/>
            <person name="Ohm R.A."/>
            <person name="Ortiz-Santana B."/>
            <person name="Ovrebo C."/>
            <person name="Racz N."/>
            <person name="Riley R."/>
            <person name="Savchenko A."/>
            <person name="Shiryaev A."/>
            <person name="Soop K."/>
            <person name="Spirin V."/>
            <person name="Szebenyi C."/>
            <person name="Tomsovsky M."/>
            <person name="Tulloss R.E."/>
            <person name="Uehling J."/>
            <person name="Grigoriev I.V."/>
            <person name="Vagvolgyi C."/>
            <person name="Papp T."/>
            <person name="Martin F.M."/>
            <person name="Miettinen O."/>
            <person name="Hibbett D.S."/>
            <person name="Nagy L.G."/>
        </authorList>
    </citation>
    <scope>NUCLEOTIDE SEQUENCE [LARGE SCALE GENOMIC DNA]</scope>
    <source>
        <strain evidence="2 3">CBS 166.37</strain>
    </source>
</reference>
<organism evidence="2 3">
    <name type="scientific">Crucibulum laeve</name>
    <dbReference type="NCBI Taxonomy" id="68775"/>
    <lineage>
        <taxon>Eukaryota</taxon>
        <taxon>Fungi</taxon>
        <taxon>Dikarya</taxon>
        <taxon>Basidiomycota</taxon>
        <taxon>Agaricomycotina</taxon>
        <taxon>Agaricomycetes</taxon>
        <taxon>Agaricomycetidae</taxon>
        <taxon>Agaricales</taxon>
        <taxon>Agaricineae</taxon>
        <taxon>Nidulariaceae</taxon>
        <taxon>Crucibulum</taxon>
    </lineage>
</organism>
<keyword evidence="1" id="KW-0812">Transmembrane</keyword>
<keyword evidence="1" id="KW-0472">Membrane</keyword>
<evidence type="ECO:0000256" key="1">
    <source>
        <dbReference type="SAM" id="Phobius"/>
    </source>
</evidence>
<keyword evidence="3" id="KW-1185">Reference proteome</keyword>
<dbReference type="AlphaFoldDB" id="A0A5C3M2C9"/>